<sequence>MGLPERRSATVAAPPRSGGAPAINPNLILALRFLLTSLVCGLALATAIMAILVVQYYNMNDPIIRPSWGSLIFLIVLGFFTCIIYFGYNILLPIAPFINYGDFLYSLFQVKLELLLQFTFCVLWVSGAIAYAADLRGYENCQFDGYLHYPKPADFEHVCDLTNWTVPLAYATFGVQTLLFVVEALFGLYTFLYLDQESLNEPHFAWGRRAYDYRTGAASSGAASRGNAYRARAVPADAETDGRQSSSEGHRSGRRGAAYNDPERGSEEMAEDRSEARPASLGARGRRGYDEEEADEADHTAEERGDDDGWHLRQENGSHRA</sequence>
<feature type="compositionally biased region" description="Low complexity" evidence="1">
    <location>
        <begin position="219"/>
        <end position="233"/>
    </location>
</feature>
<keyword evidence="4" id="KW-1185">Reference proteome</keyword>
<feature type="transmembrane region" description="Helical" evidence="2">
    <location>
        <begin position="33"/>
        <end position="56"/>
    </location>
</feature>
<accession>A0A0P1BLD5</accession>
<evidence type="ECO:0000256" key="2">
    <source>
        <dbReference type="SAM" id="Phobius"/>
    </source>
</evidence>
<dbReference type="Proteomes" id="UP000054845">
    <property type="component" value="Unassembled WGS sequence"/>
</dbReference>
<reference evidence="4" key="1">
    <citation type="submission" date="2014-09" db="EMBL/GenBank/DDBJ databases">
        <authorList>
            <person name="Sharma Rahul"/>
            <person name="Thines Marco"/>
        </authorList>
    </citation>
    <scope>NUCLEOTIDE SEQUENCE [LARGE SCALE GENOMIC DNA]</scope>
</reference>
<feature type="compositionally biased region" description="Basic and acidic residues" evidence="1">
    <location>
        <begin position="261"/>
        <end position="276"/>
    </location>
</feature>
<proteinExistence type="predicted"/>
<keyword evidence="2" id="KW-1133">Transmembrane helix</keyword>
<keyword evidence="2" id="KW-0812">Transmembrane</keyword>
<evidence type="ECO:0008006" key="5">
    <source>
        <dbReference type="Google" id="ProtNLM"/>
    </source>
</evidence>
<name>A0A0P1BLD5_9BASI</name>
<feature type="transmembrane region" description="Helical" evidence="2">
    <location>
        <begin position="170"/>
        <end position="194"/>
    </location>
</feature>
<dbReference type="AlphaFoldDB" id="A0A0P1BLD5"/>
<feature type="region of interest" description="Disordered" evidence="1">
    <location>
        <begin position="219"/>
        <end position="321"/>
    </location>
</feature>
<evidence type="ECO:0000313" key="3">
    <source>
        <dbReference type="EMBL" id="CEH16949.1"/>
    </source>
</evidence>
<keyword evidence="2" id="KW-0472">Membrane</keyword>
<feature type="compositionally biased region" description="Basic and acidic residues" evidence="1">
    <location>
        <begin position="297"/>
        <end position="321"/>
    </location>
</feature>
<feature type="transmembrane region" description="Helical" evidence="2">
    <location>
        <begin position="68"/>
        <end position="91"/>
    </location>
</feature>
<dbReference type="OrthoDB" id="2524732at2759"/>
<feature type="transmembrane region" description="Helical" evidence="2">
    <location>
        <begin position="112"/>
        <end position="133"/>
    </location>
</feature>
<organism evidence="3 4">
    <name type="scientific">Ceraceosorus bombacis</name>
    <dbReference type="NCBI Taxonomy" id="401625"/>
    <lineage>
        <taxon>Eukaryota</taxon>
        <taxon>Fungi</taxon>
        <taxon>Dikarya</taxon>
        <taxon>Basidiomycota</taxon>
        <taxon>Ustilaginomycotina</taxon>
        <taxon>Exobasidiomycetes</taxon>
        <taxon>Ceraceosorales</taxon>
        <taxon>Ceraceosoraceae</taxon>
        <taxon>Ceraceosorus</taxon>
    </lineage>
</organism>
<protein>
    <recommendedName>
        <fullName evidence="5">MARVEL domain-containing protein</fullName>
    </recommendedName>
</protein>
<evidence type="ECO:0000313" key="4">
    <source>
        <dbReference type="Proteomes" id="UP000054845"/>
    </source>
</evidence>
<dbReference type="EMBL" id="CCYA01000253">
    <property type="protein sequence ID" value="CEH16949.1"/>
    <property type="molecule type" value="Genomic_DNA"/>
</dbReference>
<evidence type="ECO:0000256" key="1">
    <source>
        <dbReference type="SAM" id="MobiDB-lite"/>
    </source>
</evidence>